<protein>
    <submittedName>
        <fullName evidence="1">Uncharacterized protein</fullName>
    </submittedName>
</protein>
<accession>A0AAV4VJ59</accession>
<sequence length="82" mass="9380">MYVGRGPDCGIIRIGCRRLRFRYMSRSYPTNHHMLGVPHPSHSPDTAQADLKLFPKLKTMLSNVSKPQRRCFTSKINPPGQK</sequence>
<dbReference type="EMBL" id="BPLR01014566">
    <property type="protein sequence ID" value="GIY69664.1"/>
    <property type="molecule type" value="Genomic_DNA"/>
</dbReference>
<evidence type="ECO:0000313" key="2">
    <source>
        <dbReference type="Proteomes" id="UP001054945"/>
    </source>
</evidence>
<name>A0AAV4VJ59_CAEEX</name>
<evidence type="ECO:0000313" key="1">
    <source>
        <dbReference type="EMBL" id="GIY69664.1"/>
    </source>
</evidence>
<keyword evidence="2" id="KW-1185">Reference proteome</keyword>
<dbReference type="Proteomes" id="UP001054945">
    <property type="component" value="Unassembled WGS sequence"/>
</dbReference>
<reference evidence="1 2" key="1">
    <citation type="submission" date="2021-06" db="EMBL/GenBank/DDBJ databases">
        <title>Caerostris extrusa draft genome.</title>
        <authorList>
            <person name="Kono N."/>
            <person name="Arakawa K."/>
        </authorList>
    </citation>
    <scope>NUCLEOTIDE SEQUENCE [LARGE SCALE GENOMIC DNA]</scope>
</reference>
<organism evidence="1 2">
    <name type="scientific">Caerostris extrusa</name>
    <name type="common">Bark spider</name>
    <name type="synonym">Caerostris bankana</name>
    <dbReference type="NCBI Taxonomy" id="172846"/>
    <lineage>
        <taxon>Eukaryota</taxon>
        <taxon>Metazoa</taxon>
        <taxon>Ecdysozoa</taxon>
        <taxon>Arthropoda</taxon>
        <taxon>Chelicerata</taxon>
        <taxon>Arachnida</taxon>
        <taxon>Araneae</taxon>
        <taxon>Araneomorphae</taxon>
        <taxon>Entelegynae</taxon>
        <taxon>Araneoidea</taxon>
        <taxon>Araneidae</taxon>
        <taxon>Caerostris</taxon>
    </lineage>
</organism>
<gene>
    <name evidence="1" type="ORF">CEXT_770421</name>
</gene>
<comment type="caution">
    <text evidence="1">The sequence shown here is derived from an EMBL/GenBank/DDBJ whole genome shotgun (WGS) entry which is preliminary data.</text>
</comment>
<dbReference type="AlphaFoldDB" id="A0AAV4VJ59"/>
<proteinExistence type="predicted"/>